<dbReference type="Proteomes" id="UP000035762">
    <property type="component" value="Unassembled WGS sequence"/>
</dbReference>
<organism evidence="3 4">
    <name type="scientific">Afipia felis</name>
    <name type="common">Cat scratch disease bacillus</name>
    <dbReference type="NCBI Taxonomy" id="1035"/>
    <lineage>
        <taxon>Bacteria</taxon>
        <taxon>Pseudomonadati</taxon>
        <taxon>Pseudomonadota</taxon>
        <taxon>Alphaproteobacteria</taxon>
        <taxon>Hyphomicrobiales</taxon>
        <taxon>Nitrobacteraceae</taxon>
        <taxon>Afipia</taxon>
    </lineage>
</organism>
<name>A0A090MNS0_AFIFE</name>
<dbReference type="Pfam" id="PF17930">
    <property type="entry name" value="LpxI_N"/>
    <property type="match status" value="1"/>
</dbReference>
<dbReference type="OrthoDB" id="9789836at2"/>
<dbReference type="InterPro" id="IPR041255">
    <property type="entry name" value="LpxI_N"/>
</dbReference>
<dbReference type="InterPro" id="IPR043167">
    <property type="entry name" value="LpxI_C_sf"/>
</dbReference>
<feature type="domain" description="LpxI N-terminal" evidence="2">
    <location>
        <begin position="11"/>
        <end position="140"/>
    </location>
</feature>
<protein>
    <recommendedName>
        <fullName evidence="5">UDP-2,3-diacylglucosamine pyrophosphatase LpxI</fullName>
    </recommendedName>
</protein>
<feature type="domain" description="LpxI C-terminal" evidence="1">
    <location>
        <begin position="143"/>
        <end position="280"/>
    </location>
</feature>
<evidence type="ECO:0000259" key="1">
    <source>
        <dbReference type="Pfam" id="PF06230"/>
    </source>
</evidence>
<dbReference type="AlphaFoldDB" id="A0A090MNS0"/>
<evidence type="ECO:0000259" key="2">
    <source>
        <dbReference type="Pfam" id="PF17930"/>
    </source>
</evidence>
<sequence length="284" mass="30281">MDNRTDHQHPVGLIAGGGVLPFALADSLLAQGRTPVFIGLKGFCDPQRIVNYRHHWFSVGQFGSIMKALREEGCSDITFIGNLVRPAFKDLRFDWLAMRLIPRILKGLRGGDDHILSATARVFEDGGFRVLGVRDLAPDLLMPSGCLTHAQPDAASLNDAAKGREVLRAISPFDVGQAVVVIDGHVVSIEDIAGTDALLVRIKELRESGRLRAKPGRGVLVKAPKQGQDLRLDLPALGPQTIRGVAEAGLAGIAVMAGHSVVAEPQAMVEAADNAGIFVVGLES</sequence>
<dbReference type="Gene3D" id="3.40.140.80">
    <property type="match status" value="1"/>
</dbReference>
<dbReference type="PANTHER" id="PTHR39962">
    <property type="entry name" value="BLL4848 PROTEIN"/>
    <property type="match status" value="1"/>
</dbReference>
<proteinExistence type="predicted"/>
<evidence type="ECO:0008006" key="5">
    <source>
        <dbReference type="Google" id="ProtNLM"/>
    </source>
</evidence>
<reference evidence="3 4" key="1">
    <citation type="journal article" date="2014" name="Genome Announc.">
        <title>Genome Sequence of Afipia felis Strain 76713, Isolated in Hospital Water Using an Amoeba Co-Culture Procedure.</title>
        <authorList>
            <person name="Benamar S."/>
            <person name="La Scola B."/>
            <person name="Croce O."/>
        </authorList>
    </citation>
    <scope>NUCLEOTIDE SEQUENCE [LARGE SCALE GENOMIC DNA]</scope>
    <source>
        <strain evidence="3 4">76713</strain>
    </source>
</reference>
<dbReference type="EMBL" id="CCAZ020000001">
    <property type="protein sequence ID" value="CEG07897.1"/>
    <property type="molecule type" value="Genomic_DNA"/>
</dbReference>
<comment type="caution">
    <text evidence="3">The sequence shown here is derived from an EMBL/GenBank/DDBJ whole genome shotgun (WGS) entry which is preliminary data.</text>
</comment>
<keyword evidence="4" id="KW-1185">Reference proteome</keyword>
<accession>A0A090MNS0</accession>
<dbReference type="Gene3D" id="3.40.50.20">
    <property type="match status" value="1"/>
</dbReference>
<dbReference type="STRING" id="1035.BN961_01303"/>
<evidence type="ECO:0000313" key="4">
    <source>
        <dbReference type="Proteomes" id="UP000035762"/>
    </source>
</evidence>
<dbReference type="RefSeq" id="WP_009340744.1">
    <property type="nucleotide sequence ID" value="NZ_CCAZ020000001.1"/>
</dbReference>
<dbReference type="InterPro" id="IPR053174">
    <property type="entry name" value="LpxI"/>
</dbReference>
<dbReference type="InterPro" id="IPR010415">
    <property type="entry name" value="LpxI_C"/>
</dbReference>
<gene>
    <name evidence="3" type="ORF">BN961_01303</name>
</gene>
<dbReference type="PANTHER" id="PTHR39962:SF1">
    <property type="entry name" value="LPXI FAMILY PROTEIN"/>
    <property type="match status" value="1"/>
</dbReference>
<evidence type="ECO:0000313" key="3">
    <source>
        <dbReference type="EMBL" id="CEG07897.1"/>
    </source>
</evidence>
<dbReference type="Pfam" id="PF06230">
    <property type="entry name" value="LpxI_C"/>
    <property type="match status" value="1"/>
</dbReference>